<dbReference type="Proteomes" id="UP000229307">
    <property type="component" value="Unassembled WGS sequence"/>
</dbReference>
<gene>
    <name evidence="1" type="ORF">COY52_07615</name>
</gene>
<organism evidence="1 2">
    <name type="scientific">Candidatus Desantisbacteria bacterium CG_4_10_14_0_8_um_filter_48_22</name>
    <dbReference type="NCBI Taxonomy" id="1974543"/>
    <lineage>
        <taxon>Bacteria</taxon>
        <taxon>Candidatus Desantisiibacteriota</taxon>
    </lineage>
</organism>
<accession>A0A2M7S9M2</accession>
<protein>
    <submittedName>
        <fullName evidence="1">Uncharacterized protein</fullName>
    </submittedName>
</protein>
<name>A0A2M7S9M2_9BACT</name>
<evidence type="ECO:0000313" key="2">
    <source>
        <dbReference type="Proteomes" id="UP000229307"/>
    </source>
</evidence>
<reference evidence="2" key="1">
    <citation type="submission" date="2017-09" db="EMBL/GenBank/DDBJ databases">
        <title>Depth-based differentiation of microbial function through sediment-hosted aquifers and enrichment of novel symbionts in the deep terrestrial subsurface.</title>
        <authorList>
            <person name="Probst A.J."/>
            <person name="Ladd B."/>
            <person name="Jarett J.K."/>
            <person name="Geller-Mcgrath D.E."/>
            <person name="Sieber C.M.K."/>
            <person name="Emerson J.B."/>
            <person name="Anantharaman K."/>
            <person name="Thomas B.C."/>
            <person name="Malmstrom R."/>
            <person name="Stieglmeier M."/>
            <person name="Klingl A."/>
            <person name="Woyke T."/>
            <person name="Ryan C.M."/>
            <person name="Banfield J.F."/>
        </authorList>
    </citation>
    <scope>NUCLEOTIDE SEQUENCE [LARGE SCALE GENOMIC DNA]</scope>
</reference>
<dbReference type="EMBL" id="PFMR01000203">
    <property type="protein sequence ID" value="PIZ16227.1"/>
    <property type="molecule type" value="Genomic_DNA"/>
</dbReference>
<feature type="non-terminal residue" evidence="1">
    <location>
        <position position="1"/>
    </location>
</feature>
<dbReference type="AlphaFoldDB" id="A0A2M7S9M2"/>
<comment type="caution">
    <text evidence="1">The sequence shown here is derived from an EMBL/GenBank/DDBJ whole genome shotgun (WGS) entry which is preliminary data.</text>
</comment>
<proteinExistence type="predicted"/>
<evidence type="ECO:0000313" key="1">
    <source>
        <dbReference type="EMBL" id="PIZ16227.1"/>
    </source>
</evidence>
<sequence length="442" mass="48746">VINSTFLNPYYLADFSSYRCDDHYLDYVAGAPLRTGISVGKGSKNGEVRNAMFNGHYWCRAPYQDKNFTEGKGGSGLASLLKYQNENLEAFVFGYCENELQFENFNFNSRIGLHFITEGGNGASGFVLGHGSDYTKMGVVFDGVGKNGLVLVNTECDVDEPGQSADEPGCFVAGKGFKSAVTLYNTMFWWGKPRFSVKAQSGTLRFELAHFNQYGQIRAEGGRIELVNVYLNKNHYGDTEFVIENGGSIQTTGCQLFGTRVSGGKVDSRFDAHYGFPLPEGLKEISVTLDRIQKKAGIYLGESADFSKNVPVVKDGRAAWVGVKEPDIKRKGYYMYFYIDYPEFKDGKAPSVAISVDYFDEGAGYAEIVYDSSDELVKGPNGPGSWKLAKVFKLTDSKTWKTVECTVKDALFSGRCNGADLRLNIVPEECPAVASMKISKVE</sequence>